<dbReference type="SUPFAM" id="SSF55846">
    <property type="entry name" value="N-acetylmuramoyl-L-alanine amidase-like"/>
    <property type="match status" value="1"/>
</dbReference>
<organism evidence="3">
    <name type="scientific">uncultured Caudovirales phage</name>
    <dbReference type="NCBI Taxonomy" id="2100421"/>
    <lineage>
        <taxon>Viruses</taxon>
        <taxon>Duplodnaviria</taxon>
        <taxon>Heunggongvirae</taxon>
        <taxon>Uroviricota</taxon>
        <taxon>Caudoviricetes</taxon>
        <taxon>Peduoviridae</taxon>
        <taxon>Maltschvirus</taxon>
        <taxon>Maltschvirus maltsch</taxon>
    </lineage>
</organism>
<dbReference type="Gene3D" id="1.10.101.10">
    <property type="entry name" value="PGBD-like superfamily/PGBD"/>
    <property type="match status" value="1"/>
</dbReference>
<proteinExistence type="predicted"/>
<accession>A0A6J5Q3P3</accession>
<evidence type="ECO:0000259" key="2">
    <source>
        <dbReference type="Pfam" id="PF01471"/>
    </source>
</evidence>
<dbReference type="GO" id="GO:0009253">
    <property type="term" value="P:peptidoglycan catabolic process"/>
    <property type="evidence" value="ECO:0007669"/>
    <property type="project" value="InterPro"/>
</dbReference>
<dbReference type="Pfam" id="PF01471">
    <property type="entry name" value="PG_binding_1"/>
    <property type="match status" value="1"/>
</dbReference>
<dbReference type="InterPro" id="IPR036505">
    <property type="entry name" value="Amidase/PGRP_sf"/>
</dbReference>
<dbReference type="Gene3D" id="3.40.80.10">
    <property type="entry name" value="Peptidoglycan recognition protein-like"/>
    <property type="match status" value="1"/>
</dbReference>
<dbReference type="EMBL" id="LR796937">
    <property type="protein sequence ID" value="CAB4176035.1"/>
    <property type="molecule type" value="Genomic_DNA"/>
</dbReference>
<gene>
    <name evidence="3" type="ORF">UFOVP978_3</name>
</gene>
<name>A0A6J5Q3P3_9CAUD</name>
<evidence type="ECO:0000313" key="3">
    <source>
        <dbReference type="EMBL" id="CAB4176035.1"/>
    </source>
</evidence>
<dbReference type="InterPro" id="IPR036366">
    <property type="entry name" value="PGBDSf"/>
</dbReference>
<feature type="region of interest" description="Disordered" evidence="1">
    <location>
        <begin position="1"/>
        <end position="22"/>
    </location>
</feature>
<sequence>MESRSSWNPAIQKGPFTPWGRGEPQTLVVHWVGGGAMGLESQPHSSCRTAVRSIEHYEMNVSSEGYISLAYNVMACPHGILIEGRGLGVQGAANGGGRNSTAASVCVLAGKGDVITSGHYEAIQEARKYFPGRLLPHRAVNNTQCPGDEITAWVEAHADPVGAILEPLVPSQTPSPSPGGNLVAVYGALHRLGSTIKSGRTLKLGDSGTDVADLQFFLLAACAQKISVDGKFGSATRNAVINFQKFFHLTPDGIFGPASRRAASHILSVKFP</sequence>
<reference evidence="3" key="1">
    <citation type="submission" date="2020-05" db="EMBL/GenBank/DDBJ databases">
        <authorList>
            <person name="Chiriac C."/>
            <person name="Salcher M."/>
            <person name="Ghai R."/>
            <person name="Kavagutti S V."/>
        </authorList>
    </citation>
    <scope>NUCLEOTIDE SEQUENCE</scope>
</reference>
<dbReference type="InterPro" id="IPR002477">
    <property type="entry name" value="Peptidoglycan-bd-like"/>
</dbReference>
<dbReference type="GO" id="GO:0008745">
    <property type="term" value="F:N-acetylmuramoyl-L-alanine amidase activity"/>
    <property type="evidence" value="ECO:0007669"/>
    <property type="project" value="InterPro"/>
</dbReference>
<protein>
    <submittedName>
        <fullName evidence="3">Peptidoglycan binding-like</fullName>
    </submittedName>
</protein>
<dbReference type="InterPro" id="IPR036365">
    <property type="entry name" value="PGBD-like_sf"/>
</dbReference>
<feature type="domain" description="Peptidoglycan binding-like" evidence="2">
    <location>
        <begin position="207"/>
        <end position="258"/>
    </location>
</feature>
<dbReference type="SUPFAM" id="SSF47090">
    <property type="entry name" value="PGBD-like"/>
    <property type="match status" value="1"/>
</dbReference>
<evidence type="ECO:0000256" key="1">
    <source>
        <dbReference type="SAM" id="MobiDB-lite"/>
    </source>
</evidence>